<protein>
    <recommendedName>
        <fullName evidence="3">histidine kinase</fullName>
        <ecNumber evidence="3">2.7.13.3</ecNumber>
    </recommendedName>
</protein>
<evidence type="ECO:0000256" key="8">
    <source>
        <dbReference type="ARBA" id="ARBA00022741"/>
    </source>
</evidence>
<dbReference type="SMART" id="SM00387">
    <property type="entry name" value="HATPase_c"/>
    <property type="match status" value="1"/>
</dbReference>
<keyword evidence="5" id="KW-0597">Phosphoprotein</keyword>
<dbReference type="RefSeq" id="WP_136948158.1">
    <property type="nucleotide sequence ID" value="NZ_SWFM01000005.1"/>
</dbReference>
<evidence type="ECO:0000256" key="3">
    <source>
        <dbReference type="ARBA" id="ARBA00012438"/>
    </source>
</evidence>
<evidence type="ECO:0000256" key="9">
    <source>
        <dbReference type="ARBA" id="ARBA00022777"/>
    </source>
</evidence>
<dbReference type="InterPro" id="IPR003594">
    <property type="entry name" value="HATPase_dom"/>
</dbReference>
<sequence length="415" mass="46935">MLEMARPLLINIAMLFSVLFIWNMVMPFRRSTSINLKKKLIYGFISSIMALLCMLFPLETFGETVFDLRIVPLILVTLYGGGFAGIICMFTIILMRLGMGGEYAWVGVLIAIVGYIISLSFYGYFKRSIRKWRVILLTGGTFMLFYIAIVLTLIVPLKAYFYPIYFTSFAIAYFFIFYLTERLVLINIQLEETVYLEKLSVAGKMAAAIAHEIRNPLTTVRGLLQFISSNTEDEKIKNYAPLMIEEIDRTNKIITDYLMLIKPSKRDYEVVNLNKVVKDTTNLTEVLASYHAVKMQYEEKGDFEIHGNSQELKQCLINLIKNAIESIEEKGLILITLQNGIKKGTVDIVIQDNGAGMSEEQLEKIGLPFYTTKSKGTGLGTMITIQLIRNIGGKVLYKSKIGEGTTVTVTLPTHN</sequence>
<dbReference type="SUPFAM" id="SSF47384">
    <property type="entry name" value="Homodimeric domain of signal transducing histidine kinase"/>
    <property type="match status" value="1"/>
</dbReference>
<reference evidence="16 17" key="1">
    <citation type="submission" date="2019-04" db="EMBL/GenBank/DDBJ databases">
        <title>Genome sequence of Bacillus hwajinpoensis strain Y2.</title>
        <authorList>
            <person name="Fair J.L."/>
            <person name="Maclea K.S."/>
        </authorList>
    </citation>
    <scope>NUCLEOTIDE SEQUENCE [LARGE SCALE GENOMIC DNA]</scope>
    <source>
        <strain evidence="16 17">Y2</strain>
    </source>
</reference>
<dbReference type="InterPro" id="IPR005467">
    <property type="entry name" value="His_kinase_dom"/>
</dbReference>
<evidence type="ECO:0000256" key="1">
    <source>
        <dbReference type="ARBA" id="ARBA00000085"/>
    </source>
</evidence>
<dbReference type="InterPro" id="IPR003661">
    <property type="entry name" value="HisK_dim/P_dom"/>
</dbReference>
<dbReference type="GO" id="GO:0005524">
    <property type="term" value="F:ATP binding"/>
    <property type="evidence" value="ECO:0007669"/>
    <property type="project" value="UniProtKB-KW"/>
</dbReference>
<dbReference type="Gene3D" id="1.10.287.130">
    <property type="match status" value="1"/>
</dbReference>
<keyword evidence="13 14" id="KW-0472">Membrane</keyword>
<comment type="subcellular location">
    <subcellularLocation>
        <location evidence="2">Cell membrane</location>
        <topology evidence="2">Multi-pass membrane protein</topology>
    </subcellularLocation>
</comment>
<dbReference type="InterPro" id="IPR036890">
    <property type="entry name" value="HATPase_C_sf"/>
</dbReference>
<evidence type="ECO:0000256" key="13">
    <source>
        <dbReference type="ARBA" id="ARBA00023136"/>
    </source>
</evidence>
<dbReference type="Gene3D" id="3.30.565.10">
    <property type="entry name" value="Histidine kinase-like ATPase, C-terminal domain"/>
    <property type="match status" value="1"/>
</dbReference>
<feature type="transmembrane region" description="Helical" evidence="14">
    <location>
        <begin position="70"/>
        <end position="97"/>
    </location>
</feature>
<evidence type="ECO:0000256" key="4">
    <source>
        <dbReference type="ARBA" id="ARBA00022475"/>
    </source>
</evidence>
<feature type="transmembrane region" description="Helical" evidence="14">
    <location>
        <begin position="7"/>
        <end position="28"/>
    </location>
</feature>
<dbReference type="OrthoDB" id="9815750at2"/>
<dbReference type="GO" id="GO:0071555">
    <property type="term" value="P:cell wall organization"/>
    <property type="evidence" value="ECO:0007669"/>
    <property type="project" value="InterPro"/>
</dbReference>
<evidence type="ECO:0000256" key="14">
    <source>
        <dbReference type="SAM" id="Phobius"/>
    </source>
</evidence>
<keyword evidence="7 14" id="KW-0812">Transmembrane</keyword>
<dbReference type="SMART" id="SM00388">
    <property type="entry name" value="HisKA"/>
    <property type="match status" value="1"/>
</dbReference>
<feature type="transmembrane region" description="Helical" evidence="14">
    <location>
        <begin position="40"/>
        <end position="58"/>
    </location>
</feature>
<dbReference type="SUPFAM" id="SSF55874">
    <property type="entry name" value="ATPase domain of HSP90 chaperone/DNA topoisomerase II/histidine kinase"/>
    <property type="match status" value="1"/>
</dbReference>
<dbReference type="InterPro" id="IPR036097">
    <property type="entry name" value="HisK_dim/P_sf"/>
</dbReference>
<dbReference type="PROSITE" id="PS50109">
    <property type="entry name" value="HIS_KIN"/>
    <property type="match status" value="1"/>
</dbReference>
<dbReference type="GO" id="GO:0000155">
    <property type="term" value="F:phosphorelay sensor kinase activity"/>
    <property type="evidence" value="ECO:0007669"/>
    <property type="project" value="InterPro"/>
</dbReference>
<evidence type="ECO:0000256" key="11">
    <source>
        <dbReference type="ARBA" id="ARBA00022989"/>
    </source>
</evidence>
<gene>
    <name evidence="16" type="ORF">FBF83_16040</name>
</gene>
<dbReference type="GO" id="GO:0005886">
    <property type="term" value="C:plasma membrane"/>
    <property type="evidence" value="ECO:0007669"/>
    <property type="project" value="UniProtKB-SubCell"/>
</dbReference>
<dbReference type="Pfam" id="PF07694">
    <property type="entry name" value="5TM-5TMR_LYT"/>
    <property type="match status" value="1"/>
</dbReference>
<dbReference type="CDD" id="cd00082">
    <property type="entry name" value="HisKA"/>
    <property type="match status" value="1"/>
</dbReference>
<keyword evidence="6" id="KW-0808">Transferase</keyword>
<keyword evidence="10" id="KW-0067">ATP-binding</keyword>
<evidence type="ECO:0000313" key="17">
    <source>
        <dbReference type="Proteomes" id="UP000310541"/>
    </source>
</evidence>
<dbReference type="PANTHER" id="PTHR43065">
    <property type="entry name" value="SENSOR HISTIDINE KINASE"/>
    <property type="match status" value="1"/>
</dbReference>
<keyword evidence="12" id="KW-0902">Two-component regulatory system</keyword>
<organism evidence="16 17">
    <name type="scientific">Guptibacillus hwajinpoensis</name>
    <dbReference type="NCBI Taxonomy" id="208199"/>
    <lineage>
        <taxon>Bacteria</taxon>
        <taxon>Bacillati</taxon>
        <taxon>Bacillota</taxon>
        <taxon>Bacilli</taxon>
        <taxon>Bacillales</taxon>
        <taxon>Guptibacillaceae</taxon>
        <taxon>Guptibacillus</taxon>
    </lineage>
</organism>
<dbReference type="InterPro" id="IPR004358">
    <property type="entry name" value="Sig_transdc_His_kin-like_C"/>
</dbReference>
<evidence type="ECO:0000256" key="7">
    <source>
        <dbReference type="ARBA" id="ARBA00022692"/>
    </source>
</evidence>
<evidence type="ECO:0000313" key="16">
    <source>
        <dbReference type="EMBL" id="TKD68712.1"/>
    </source>
</evidence>
<feature type="transmembrane region" description="Helical" evidence="14">
    <location>
        <begin position="134"/>
        <end position="154"/>
    </location>
</feature>
<feature type="transmembrane region" description="Helical" evidence="14">
    <location>
        <begin position="160"/>
        <end position="179"/>
    </location>
</feature>
<proteinExistence type="predicted"/>
<dbReference type="Proteomes" id="UP000310541">
    <property type="component" value="Unassembled WGS sequence"/>
</dbReference>
<dbReference type="AlphaFoldDB" id="A0A4U1MEF4"/>
<evidence type="ECO:0000256" key="5">
    <source>
        <dbReference type="ARBA" id="ARBA00022553"/>
    </source>
</evidence>
<dbReference type="EMBL" id="SWFM01000005">
    <property type="protein sequence ID" value="TKD68712.1"/>
    <property type="molecule type" value="Genomic_DNA"/>
</dbReference>
<dbReference type="InterPro" id="IPR011620">
    <property type="entry name" value="Sig_transdc_His_kinase_LytS_TM"/>
</dbReference>
<keyword evidence="11 14" id="KW-1133">Transmembrane helix</keyword>
<evidence type="ECO:0000259" key="15">
    <source>
        <dbReference type="PROSITE" id="PS50109"/>
    </source>
</evidence>
<evidence type="ECO:0000256" key="12">
    <source>
        <dbReference type="ARBA" id="ARBA00023012"/>
    </source>
</evidence>
<feature type="domain" description="Histidine kinase" evidence="15">
    <location>
        <begin position="208"/>
        <end position="415"/>
    </location>
</feature>
<evidence type="ECO:0000256" key="10">
    <source>
        <dbReference type="ARBA" id="ARBA00022840"/>
    </source>
</evidence>
<comment type="caution">
    <text evidence="16">The sequence shown here is derived from an EMBL/GenBank/DDBJ whole genome shotgun (WGS) entry which is preliminary data.</text>
</comment>
<dbReference type="Pfam" id="PF02518">
    <property type="entry name" value="HATPase_c"/>
    <property type="match status" value="1"/>
</dbReference>
<keyword evidence="9 16" id="KW-0418">Kinase</keyword>
<name>A0A4U1MEF4_9BACL</name>
<comment type="catalytic activity">
    <reaction evidence="1">
        <text>ATP + protein L-histidine = ADP + protein N-phospho-L-histidine.</text>
        <dbReference type="EC" id="2.7.13.3"/>
    </reaction>
</comment>
<dbReference type="EC" id="2.7.13.3" evidence="3"/>
<evidence type="ECO:0000256" key="6">
    <source>
        <dbReference type="ARBA" id="ARBA00022679"/>
    </source>
</evidence>
<feature type="transmembrane region" description="Helical" evidence="14">
    <location>
        <begin position="103"/>
        <end position="122"/>
    </location>
</feature>
<dbReference type="Pfam" id="PF00512">
    <property type="entry name" value="HisKA"/>
    <property type="match status" value="1"/>
</dbReference>
<keyword evidence="8" id="KW-0547">Nucleotide-binding</keyword>
<keyword evidence="4" id="KW-1003">Cell membrane</keyword>
<dbReference type="PRINTS" id="PR00344">
    <property type="entry name" value="BCTRLSENSOR"/>
</dbReference>
<dbReference type="PANTHER" id="PTHR43065:SF46">
    <property type="entry name" value="C4-DICARBOXYLATE TRANSPORT SENSOR PROTEIN DCTB"/>
    <property type="match status" value="1"/>
</dbReference>
<accession>A0A4U1MEF4</accession>
<evidence type="ECO:0000256" key="2">
    <source>
        <dbReference type="ARBA" id="ARBA00004651"/>
    </source>
</evidence>